<gene>
    <name evidence="2" type="ORF">FCC1311_106242</name>
</gene>
<evidence type="ECO:0000256" key="1">
    <source>
        <dbReference type="SAM" id="MobiDB-lite"/>
    </source>
</evidence>
<dbReference type="Proteomes" id="UP000241890">
    <property type="component" value="Unassembled WGS sequence"/>
</dbReference>
<organism evidence="2 3">
    <name type="scientific">Hondaea fermentalgiana</name>
    <dbReference type="NCBI Taxonomy" id="2315210"/>
    <lineage>
        <taxon>Eukaryota</taxon>
        <taxon>Sar</taxon>
        <taxon>Stramenopiles</taxon>
        <taxon>Bigyra</taxon>
        <taxon>Labyrinthulomycetes</taxon>
        <taxon>Thraustochytrida</taxon>
        <taxon>Thraustochytriidae</taxon>
        <taxon>Hondaea</taxon>
    </lineage>
</organism>
<reference evidence="2 3" key="1">
    <citation type="submission" date="2017-12" db="EMBL/GenBank/DDBJ databases">
        <title>Sequencing, de novo assembly and annotation of complete genome of a new Thraustochytrid species, strain FCC1311.</title>
        <authorList>
            <person name="Sedici K."/>
            <person name="Godart F."/>
            <person name="Aiese Cigliano R."/>
            <person name="Sanseverino W."/>
            <person name="Barakat M."/>
            <person name="Ortet P."/>
            <person name="Marechal E."/>
            <person name="Cagnac O."/>
            <person name="Amato A."/>
        </authorList>
    </citation>
    <scope>NUCLEOTIDE SEQUENCE [LARGE SCALE GENOMIC DNA]</scope>
</reference>
<comment type="caution">
    <text evidence="2">The sequence shown here is derived from an EMBL/GenBank/DDBJ whole genome shotgun (WGS) entry which is preliminary data.</text>
</comment>
<accession>A0A2R5GU73</accession>
<feature type="region of interest" description="Disordered" evidence="1">
    <location>
        <begin position="1"/>
        <end position="60"/>
    </location>
</feature>
<dbReference type="InParanoid" id="A0A2R5GU73"/>
<dbReference type="EMBL" id="BEYU01000192">
    <property type="protein sequence ID" value="GBG34400.1"/>
    <property type="molecule type" value="Genomic_DNA"/>
</dbReference>
<dbReference type="AlphaFoldDB" id="A0A2R5GU73"/>
<feature type="compositionally biased region" description="Basic and acidic residues" evidence="1">
    <location>
        <begin position="17"/>
        <end position="44"/>
    </location>
</feature>
<evidence type="ECO:0000313" key="3">
    <source>
        <dbReference type="Proteomes" id="UP000241890"/>
    </source>
</evidence>
<proteinExistence type="predicted"/>
<sequence length="295" mass="32958">MAGKVKQGPGGSRQSKRVHDAIAEDRSTKKAKIDYKTEDAKAAESDEGYESCEDADRQGEQAAQDREALLAQALMFCKEKFYTIKDLVPKMIEDKEGASILRKRRETVLDFANACHFTKETDADELKEYSETPHNVIIVDFLVAKRICETNRIPFADGEITYPLEVDPKVAKKLPIFQSRRALARVMGEHVARSLDGGPRNCTPARMWSKAKDGWFDGQYDELERGVTAHAKSKVEIQATDESKAVKDCVQSMNEGAVNFISTLRAKVVSLVEEQFMQATRPGGALDAAFRKTDF</sequence>
<name>A0A2R5GU73_9STRA</name>
<keyword evidence="3" id="KW-1185">Reference proteome</keyword>
<protein>
    <submittedName>
        <fullName evidence="2">Uncharacterized protein</fullName>
    </submittedName>
</protein>
<evidence type="ECO:0000313" key="2">
    <source>
        <dbReference type="EMBL" id="GBG34400.1"/>
    </source>
</evidence>